<sequence length="86" mass="9487">MEEMTVADLKQILDAAVDEHGDEVLQAPVRLAMQPEWPLEYTIGQTRVIGHTGDDSGEGAATLYLGEGTQQRYLPADTCAELGWRR</sequence>
<accession>A0A841EL53</accession>
<protein>
    <submittedName>
        <fullName evidence="1">Uncharacterized protein</fullName>
    </submittedName>
</protein>
<comment type="caution">
    <text evidence="1">The sequence shown here is derived from an EMBL/GenBank/DDBJ whole genome shotgun (WGS) entry which is preliminary data.</text>
</comment>
<reference evidence="1 2" key="1">
    <citation type="submission" date="2020-08" db="EMBL/GenBank/DDBJ databases">
        <title>Sequencing the genomes of 1000 actinobacteria strains.</title>
        <authorList>
            <person name="Klenk H.-P."/>
        </authorList>
    </citation>
    <scope>NUCLEOTIDE SEQUENCE [LARGE SCALE GENOMIC DNA]</scope>
    <source>
        <strain evidence="1 2">DSM 44593</strain>
    </source>
</reference>
<dbReference type="RefSeq" id="WP_184637346.1">
    <property type="nucleotide sequence ID" value="NZ_BAABKT010000012.1"/>
</dbReference>
<organism evidence="1 2">
    <name type="scientific">Streptomonospora salina</name>
    <dbReference type="NCBI Taxonomy" id="104205"/>
    <lineage>
        <taxon>Bacteria</taxon>
        <taxon>Bacillati</taxon>
        <taxon>Actinomycetota</taxon>
        <taxon>Actinomycetes</taxon>
        <taxon>Streptosporangiales</taxon>
        <taxon>Nocardiopsidaceae</taxon>
        <taxon>Streptomonospora</taxon>
    </lineage>
</organism>
<dbReference type="AlphaFoldDB" id="A0A841EL53"/>
<gene>
    <name evidence="1" type="ORF">HNR25_003872</name>
</gene>
<keyword evidence="2" id="KW-1185">Reference proteome</keyword>
<dbReference type="EMBL" id="JACHLY010000001">
    <property type="protein sequence ID" value="MBB6000121.1"/>
    <property type="molecule type" value="Genomic_DNA"/>
</dbReference>
<evidence type="ECO:0000313" key="1">
    <source>
        <dbReference type="EMBL" id="MBB6000121.1"/>
    </source>
</evidence>
<dbReference type="Proteomes" id="UP000578077">
    <property type="component" value="Unassembled WGS sequence"/>
</dbReference>
<evidence type="ECO:0000313" key="2">
    <source>
        <dbReference type="Proteomes" id="UP000578077"/>
    </source>
</evidence>
<proteinExistence type="predicted"/>
<name>A0A841EL53_9ACTN</name>